<feature type="binding site" evidence="9">
    <location>
        <position position="158"/>
    </location>
    <ligand>
        <name>Zn(2+)</name>
        <dbReference type="ChEBI" id="CHEBI:29105"/>
        <label>2</label>
    </ligand>
</feature>
<evidence type="ECO:0000256" key="3">
    <source>
        <dbReference type="ARBA" id="ARBA00022723"/>
    </source>
</evidence>
<dbReference type="GO" id="GO:0008270">
    <property type="term" value="F:zinc ion binding"/>
    <property type="evidence" value="ECO:0007669"/>
    <property type="project" value="UniProtKB-UniRule"/>
</dbReference>
<dbReference type="NCBIfam" id="TIGR03035">
    <property type="entry name" value="trp_arylform"/>
    <property type="match status" value="1"/>
</dbReference>
<comment type="pathway">
    <text evidence="8 9">Amino-acid degradation; L-tryptophan degradation via kynurenine pathway; L-kynurenine from L-tryptophan: step 2/2.</text>
</comment>
<protein>
    <recommendedName>
        <fullName evidence="9">Kynurenine formamidase</fullName>
        <shortName evidence="9">KFA</shortName>
        <shortName evidence="9">KFase</shortName>
        <ecNumber evidence="9">3.5.1.9</ecNumber>
    </recommendedName>
    <alternativeName>
        <fullName evidence="9">Arylformamidase</fullName>
    </alternativeName>
    <alternativeName>
        <fullName evidence="9">N-formylkynurenine formamidase</fullName>
        <shortName evidence="9">FKF</shortName>
    </alternativeName>
</protein>
<evidence type="ECO:0000256" key="5">
    <source>
        <dbReference type="ARBA" id="ARBA00022833"/>
    </source>
</evidence>
<dbReference type="InterPro" id="IPR017484">
    <property type="entry name" value="Kynurenine_formamidase_bac"/>
</dbReference>
<evidence type="ECO:0000256" key="6">
    <source>
        <dbReference type="ARBA" id="ARBA00023079"/>
    </source>
</evidence>
<comment type="similarity">
    <text evidence="9">Belongs to the Cyclase 1 superfamily. KynB family.</text>
</comment>
<feature type="binding site" evidence="9">
    <location>
        <position position="17"/>
    </location>
    <ligand>
        <name>substrate</name>
    </ligand>
</feature>
<dbReference type="PANTHER" id="PTHR31118:SF32">
    <property type="entry name" value="KYNURENINE FORMAMIDASE"/>
    <property type="match status" value="1"/>
</dbReference>
<feature type="binding site" evidence="9">
    <location>
        <position position="170"/>
    </location>
    <ligand>
        <name>Zn(2+)</name>
        <dbReference type="ChEBI" id="CHEBI:29105"/>
        <label>1</label>
    </ligand>
</feature>
<dbReference type="InterPro" id="IPR037175">
    <property type="entry name" value="KFase_sf"/>
</dbReference>
<keyword evidence="6 9" id="KW-0823">Tryptophan catabolism</keyword>
<keyword evidence="5 9" id="KW-0862">Zinc</keyword>
<dbReference type="PANTHER" id="PTHR31118">
    <property type="entry name" value="CYCLASE-LIKE PROTEIN 2"/>
    <property type="match status" value="1"/>
</dbReference>
<evidence type="ECO:0000256" key="7">
    <source>
        <dbReference type="ARBA" id="ARBA00048496"/>
    </source>
</evidence>
<organism evidence="10 11">
    <name type="scientific">Shimazuella alba</name>
    <dbReference type="NCBI Taxonomy" id="2690964"/>
    <lineage>
        <taxon>Bacteria</taxon>
        <taxon>Bacillati</taxon>
        <taxon>Bacillota</taxon>
        <taxon>Bacilli</taxon>
        <taxon>Bacillales</taxon>
        <taxon>Thermoactinomycetaceae</taxon>
        <taxon>Shimazuella</taxon>
    </lineage>
</organism>
<dbReference type="InterPro" id="IPR007325">
    <property type="entry name" value="KFase/CYL"/>
</dbReference>
<dbReference type="SUPFAM" id="SSF102198">
    <property type="entry name" value="Putative cyclase"/>
    <property type="match status" value="1"/>
</dbReference>
<feature type="binding site" evidence="9">
    <location>
        <position position="51"/>
    </location>
    <ligand>
        <name>Zn(2+)</name>
        <dbReference type="ChEBI" id="CHEBI:29105"/>
        <label>1</label>
    </ligand>
</feature>
<evidence type="ECO:0000256" key="2">
    <source>
        <dbReference type="ARBA" id="ARBA00011738"/>
    </source>
</evidence>
<dbReference type="RefSeq" id="WP_160799223.1">
    <property type="nucleotide sequence ID" value="NZ_WUUL01000001.1"/>
</dbReference>
<comment type="caution">
    <text evidence="10">The sequence shown here is derived from an EMBL/GenBank/DDBJ whole genome shotgun (WGS) entry which is preliminary data.</text>
</comment>
<evidence type="ECO:0000256" key="8">
    <source>
        <dbReference type="ARBA" id="ARBA00060547"/>
    </source>
</evidence>
<dbReference type="HAMAP" id="MF_01969">
    <property type="entry name" value="KynB"/>
    <property type="match status" value="1"/>
</dbReference>
<comment type="function">
    <text evidence="1 9">Catalyzes the hydrolysis of N-formyl-L-kynurenine to L-kynurenine, the second step in the kynurenine pathway of tryptophan degradation.</text>
</comment>
<dbReference type="GO" id="GO:0019441">
    <property type="term" value="P:L-tryptophan catabolic process to kynurenine"/>
    <property type="evidence" value="ECO:0007669"/>
    <property type="project" value="UniProtKB-UniRule"/>
</dbReference>
<comment type="catalytic activity">
    <reaction evidence="7 9">
        <text>N-formyl-L-kynurenine + H2O = L-kynurenine + formate + H(+)</text>
        <dbReference type="Rhea" id="RHEA:13009"/>
        <dbReference type="ChEBI" id="CHEBI:15377"/>
        <dbReference type="ChEBI" id="CHEBI:15378"/>
        <dbReference type="ChEBI" id="CHEBI:15740"/>
        <dbReference type="ChEBI" id="CHEBI:57959"/>
        <dbReference type="ChEBI" id="CHEBI:58629"/>
        <dbReference type="EC" id="3.5.1.9"/>
    </reaction>
</comment>
<reference evidence="10 11" key="1">
    <citation type="submission" date="2019-12" db="EMBL/GenBank/DDBJ databases">
        <title>Whole-genome analyses of novel actinobacteria.</title>
        <authorList>
            <person name="Sahin N."/>
            <person name="Saygin H."/>
        </authorList>
    </citation>
    <scope>NUCLEOTIDE SEQUENCE [LARGE SCALE GENOMIC DNA]</scope>
    <source>
        <strain evidence="10 11">KC615</strain>
    </source>
</reference>
<keyword evidence="4 9" id="KW-0378">Hydrolase</keyword>
<feature type="binding site" evidence="9">
    <location>
        <position position="170"/>
    </location>
    <ligand>
        <name>Zn(2+)</name>
        <dbReference type="ChEBI" id="CHEBI:29105"/>
        <label>2</label>
    </ligand>
</feature>
<dbReference type="EC" id="3.5.1.9" evidence="9"/>
<evidence type="ECO:0000313" key="10">
    <source>
        <dbReference type="EMBL" id="MXQ52167.1"/>
    </source>
</evidence>
<name>A0A6I4VL10_9BACL</name>
<evidence type="ECO:0000256" key="4">
    <source>
        <dbReference type="ARBA" id="ARBA00022801"/>
    </source>
</evidence>
<dbReference type="Gene3D" id="3.50.30.50">
    <property type="entry name" value="Putative cyclase"/>
    <property type="match status" value="1"/>
</dbReference>
<keyword evidence="3 9" id="KW-0479">Metal-binding</keyword>
<dbReference type="GO" id="GO:0004328">
    <property type="term" value="F:formamidase activity"/>
    <property type="evidence" value="ECO:0007669"/>
    <property type="project" value="InterPro"/>
</dbReference>
<dbReference type="UniPathway" id="UPA00333">
    <property type="reaction ID" value="UER00454"/>
</dbReference>
<sequence length="207" mass="23142">MKIYDISEPLYNGMTVWPGDNDYQFHLTSTINPSSCANVGSLTLSTHTGTHIDSPFHFDDNGKKVHELDLSLYVGSCKVIYLKDKSSITIEDLQSFELHHVKRLLIRTDSWKDRSTFPDRFTYLEPEIASYLQTIGVKLLGVDVPSVDPADSDTLLAHHALHQNGIHILERVILDQVDAGIYELIALPLSIENGDGSPVRAVLRSDK</sequence>
<comment type="subunit">
    <text evidence="2 9">Homodimer.</text>
</comment>
<dbReference type="FunFam" id="3.50.30.50:FF:000001">
    <property type="entry name" value="Kynurenine formamidase"/>
    <property type="match status" value="1"/>
</dbReference>
<evidence type="ECO:0000313" key="11">
    <source>
        <dbReference type="Proteomes" id="UP000430692"/>
    </source>
</evidence>
<dbReference type="GO" id="GO:0004061">
    <property type="term" value="F:arylformamidase activity"/>
    <property type="evidence" value="ECO:0007669"/>
    <property type="project" value="UniProtKB-UniRule"/>
</dbReference>
<feature type="binding site" evidence="9">
    <location>
        <position position="53"/>
    </location>
    <ligand>
        <name>Zn(2+)</name>
        <dbReference type="ChEBI" id="CHEBI:29105"/>
        <label>2</label>
    </ligand>
</feature>
<proteinExistence type="inferred from homology"/>
<evidence type="ECO:0000256" key="9">
    <source>
        <dbReference type="HAMAP-Rule" id="MF_01969"/>
    </source>
</evidence>
<dbReference type="EMBL" id="WUUL01000001">
    <property type="protein sequence ID" value="MXQ52167.1"/>
    <property type="molecule type" value="Genomic_DNA"/>
</dbReference>
<evidence type="ECO:0000256" key="1">
    <source>
        <dbReference type="ARBA" id="ARBA00002204"/>
    </source>
</evidence>
<feature type="active site" description="Proton donor/acceptor" evidence="9">
    <location>
        <position position="57"/>
    </location>
</feature>
<gene>
    <name evidence="9 10" type="primary">kynB</name>
    <name evidence="10" type="ORF">GSM42_00070</name>
</gene>
<accession>A0A6I4VL10</accession>
<dbReference type="Pfam" id="PF04199">
    <property type="entry name" value="Cyclase"/>
    <property type="match status" value="1"/>
</dbReference>
<feature type="binding site" evidence="9">
    <location>
        <position position="53"/>
    </location>
    <ligand>
        <name>Zn(2+)</name>
        <dbReference type="ChEBI" id="CHEBI:29105"/>
        <label>1</label>
    </ligand>
</feature>
<dbReference type="AlphaFoldDB" id="A0A6I4VL10"/>
<feature type="binding site" evidence="9">
    <location>
        <position position="47"/>
    </location>
    <ligand>
        <name>Zn(2+)</name>
        <dbReference type="ChEBI" id="CHEBI:29105"/>
        <label>1</label>
    </ligand>
</feature>
<comment type="cofactor">
    <cofactor evidence="9">
        <name>Zn(2+)</name>
        <dbReference type="ChEBI" id="CHEBI:29105"/>
    </cofactor>
    <text evidence="9">Binds 2 zinc ions per subunit.</text>
</comment>
<dbReference type="Proteomes" id="UP000430692">
    <property type="component" value="Unassembled WGS sequence"/>
</dbReference>
<keyword evidence="11" id="KW-1185">Reference proteome</keyword>